<dbReference type="AlphaFoldDB" id="A0A9W9N1U4"/>
<protein>
    <submittedName>
        <fullName evidence="8">Polyketide synthase enoylreductase</fullName>
    </submittedName>
</protein>
<dbReference type="GeneID" id="83177584"/>
<evidence type="ECO:0000313" key="9">
    <source>
        <dbReference type="Proteomes" id="UP001150904"/>
    </source>
</evidence>
<keyword evidence="7" id="KW-0812">Transmembrane</keyword>
<reference evidence="8" key="2">
    <citation type="journal article" date="2023" name="IMA Fungus">
        <title>Comparative genomic study of the Penicillium genus elucidates a diverse pangenome and 15 lateral gene transfer events.</title>
        <authorList>
            <person name="Petersen C."/>
            <person name="Sorensen T."/>
            <person name="Nielsen M.R."/>
            <person name="Sondergaard T.E."/>
            <person name="Sorensen J.L."/>
            <person name="Fitzpatrick D.A."/>
            <person name="Frisvad J.C."/>
            <person name="Nielsen K.L."/>
        </authorList>
    </citation>
    <scope>NUCLEOTIDE SEQUENCE</scope>
    <source>
        <strain evidence="8">IBT 15544</strain>
    </source>
</reference>
<dbReference type="Proteomes" id="UP001150904">
    <property type="component" value="Unassembled WGS sequence"/>
</dbReference>
<evidence type="ECO:0000256" key="7">
    <source>
        <dbReference type="SAM" id="Phobius"/>
    </source>
</evidence>
<dbReference type="SUPFAM" id="SSF51735">
    <property type="entry name" value="NAD(P)-binding Rossmann-fold domains"/>
    <property type="match status" value="1"/>
</dbReference>
<evidence type="ECO:0000256" key="4">
    <source>
        <dbReference type="ARBA" id="ARBA00023002"/>
    </source>
</evidence>
<sequence>MCNAANQRDASFEEQIEDRRREVSEKIFDEIIDPTFLCTESASITLENHASMGTTVEENGHFDPFFRNTQYSSWAGVSSTESEHSETDKGHQTLENIPGDSLAEQQEFEVFGSQALNTDSYDEHVVKEFKSDESSCGFAISSGWSSTFFPSEIEEEPHRSMTIAPPPQCADAQLFGYNVDGTFQQYAVGKATQASKIPKSVPLDAVIRYYALTVAIVGAGGGLGSLAQQYAKAMGLRVVAIDGGDEKRVMCEQLGTEVRT</sequence>
<dbReference type="GO" id="GO:0005737">
    <property type="term" value="C:cytoplasm"/>
    <property type="evidence" value="ECO:0007669"/>
    <property type="project" value="TreeGrafter"/>
</dbReference>
<comment type="cofactor">
    <cofactor evidence="1">
        <name>Zn(2+)</name>
        <dbReference type="ChEBI" id="CHEBI:29105"/>
    </cofactor>
</comment>
<dbReference type="SUPFAM" id="SSF50129">
    <property type="entry name" value="GroES-like"/>
    <property type="match status" value="1"/>
</dbReference>
<organism evidence="8 9">
    <name type="scientific">Penicillium cinerascens</name>
    <dbReference type="NCBI Taxonomy" id="70096"/>
    <lineage>
        <taxon>Eukaryota</taxon>
        <taxon>Fungi</taxon>
        <taxon>Dikarya</taxon>
        <taxon>Ascomycota</taxon>
        <taxon>Pezizomycotina</taxon>
        <taxon>Eurotiomycetes</taxon>
        <taxon>Eurotiomycetidae</taxon>
        <taxon>Eurotiales</taxon>
        <taxon>Aspergillaceae</taxon>
        <taxon>Penicillium</taxon>
    </lineage>
</organism>
<evidence type="ECO:0000256" key="1">
    <source>
        <dbReference type="ARBA" id="ARBA00001947"/>
    </source>
</evidence>
<dbReference type="EMBL" id="JAPQKR010000008">
    <property type="protein sequence ID" value="KAJ5211575.1"/>
    <property type="molecule type" value="Genomic_DNA"/>
</dbReference>
<reference evidence="8" key="1">
    <citation type="submission" date="2022-12" db="EMBL/GenBank/DDBJ databases">
        <authorList>
            <person name="Petersen C."/>
        </authorList>
    </citation>
    <scope>NUCLEOTIDE SEQUENCE</scope>
    <source>
        <strain evidence="8">IBT 15544</strain>
    </source>
</reference>
<dbReference type="OrthoDB" id="2538135at2759"/>
<name>A0A9W9N1U4_9EURO</name>
<keyword evidence="5" id="KW-0520">NAD</keyword>
<evidence type="ECO:0000256" key="2">
    <source>
        <dbReference type="ARBA" id="ARBA00022723"/>
    </source>
</evidence>
<keyword evidence="7" id="KW-1133">Transmembrane helix</keyword>
<dbReference type="PANTHER" id="PTHR42940">
    <property type="entry name" value="ALCOHOL DEHYDROGENASE 1-RELATED"/>
    <property type="match status" value="1"/>
</dbReference>
<keyword evidence="4" id="KW-0560">Oxidoreductase</keyword>
<dbReference type="InterPro" id="IPR011032">
    <property type="entry name" value="GroES-like_sf"/>
</dbReference>
<dbReference type="RefSeq" id="XP_058309745.1">
    <property type="nucleotide sequence ID" value="XM_058450283.1"/>
</dbReference>
<dbReference type="InterPro" id="IPR036291">
    <property type="entry name" value="NAD(P)-bd_dom_sf"/>
</dbReference>
<keyword evidence="3" id="KW-0862">Zinc</keyword>
<keyword evidence="2" id="KW-0479">Metal-binding</keyword>
<dbReference type="Gene3D" id="3.40.50.720">
    <property type="entry name" value="NAD(P)-binding Rossmann-like Domain"/>
    <property type="match status" value="1"/>
</dbReference>
<keyword evidence="7" id="KW-0472">Membrane</keyword>
<feature type="region of interest" description="Disordered" evidence="6">
    <location>
        <begin position="76"/>
        <end position="96"/>
    </location>
</feature>
<evidence type="ECO:0000256" key="3">
    <source>
        <dbReference type="ARBA" id="ARBA00022833"/>
    </source>
</evidence>
<dbReference type="GO" id="GO:0004022">
    <property type="term" value="F:alcohol dehydrogenase (NAD+) activity"/>
    <property type="evidence" value="ECO:0007669"/>
    <property type="project" value="TreeGrafter"/>
</dbReference>
<feature type="transmembrane region" description="Helical" evidence="7">
    <location>
        <begin position="207"/>
        <end position="227"/>
    </location>
</feature>
<feature type="compositionally biased region" description="Basic and acidic residues" evidence="6">
    <location>
        <begin position="81"/>
        <end position="92"/>
    </location>
</feature>
<dbReference type="PANTHER" id="PTHR42940:SF3">
    <property type="entry name" value="ALCOHOL DEHYDROGENASE 1-RELATED"/>
    <property type="match status" value="1"/>
</dbReference>
<dbReference type="GO" id="GO:0046872">
    <property type="term" value="F:metal ion binding"/>
    <property type="evidence" value="ECO:0007669"/>
    <property type="project" value="UniProtKB-KW"/>
</dbReference>
<proteinExistence type="predicted"/>
<evidence type="ECO:0000256" key="5">
    <source>
        <dbReference type="ARBA" id="ARBA00023027"/>
    </source>
</evidence>
<keyword evidence="9" id="KW-1185">Reference proteome</keyword>
<accession>A0A9W9N1U4</accession>
<evidence type="ECO:0000256" key="6">
    <source>
        <dbReference type="SAM" id="MobiDB-lite"/>
    </source>
</evidence>
<evidence type="ECO:0000313" key="8">
    <source>
        <dbReference type="EMBL" id="KAJ5211575.1"/>
    </source>
</evidence>
<gene>
    <name evidence="8" type="ORF">N7498_003221</name>
</gene>
<comment type="caution">
    <text evidence="8">The sequence shown here is derived from an EMBL/GenBank/DDBJ whole genome shotgun (WGS) entry which is preliminary data.</text>
</comment>
<dbReference type="Gene3D" id="3.90.180.10">
    <property type="entry name" value="Medium-chain alcohol dehydrogenases, catalytic domain"/>
    <property type="match status" value="1"/>
</dbReference>